<dbReference type="EMBL" id="CM037027">
    <property type="protein sequence ID" value="KAH7657431.1"/>
    <property type="molecule type" value="Genomic_DNA"/>
</dbReference>
<name>A0ACB7UAW3_DIOAL</name>
<keyword evidence="2" id="KW-1185">Reference proteome</keyword>
<reference evidence="2" key="1">
    <citation type="journal article" date="2022" name="Nat. Commun.">
        <title>Chromosome evolution and the genetic basis of agronomically important traits in greater yam.</title>
        <authorList>
            <person name="Bredeson J.V."/>
            <person name="Lyons J.B."/>
            <person name="Oniyinde I.O."/>
            <person name="Okereke N.R."/>
            <person name="Kolade O."/>
            <person name="Nnabue I."/>
            <person name="Nwadili C.O."/>
            <person name="Hribova E."/>
            <person name="Parker M."/>
            <person name="Nwogha J."/>
            <person name="Shu S."/>
            <person name="Carlson J."/>
            <person name="Kariba R."/>
            <person name="Muthemba S."/>
            <person name="Knop K."/>
            <person name="Barton G.J."/>
            <person name="Sherwood A.V."/>
            <person name="Lopez-Montes A."/>
            <person name="Asiedu R."/>
            <person name="Jamnadass R."/>
            <person name="Muchugi A."/>
            <person name="Goodstein D."/>
            <person name="Egesi C.N."/>
            <person name="Featherston J."/>
            <person name="Asfaw A."/>
            <person name="Simpson G.G."/>
            <person name="Dolezel J."/>
            <person name="Hendre P.S."/>
            <person name="Van Deynze A."/>
            <person name="Kumar P.L."/>
            <person name="Obidiegwu J.E."/>
            <person name="Bhattacharjee R."/>
            <person name="Rokhsar D.S."/>
        </authorList>
    </citation>
    <scope>NUCLEOTIDE SEQUENCE [LARGE SCALE GENOMIC DNA]</scope>
    <source>
        <strain evidence="2">cv. TDa95/00328</strain>
    </source>
</reference>
<dbReference type="Proteomes" id="UP000827976">
    <property type="component" value="Chromosome 17"/>
</dbReference>
<sequence>MASGTKPIFVIFIFFSILSLLFINTAAVAVVIDPGRTLKPPKTVCGGPKGKPCTPGQPYSRGCRKNYNCPPSASNNVATRPNIKTNN</sequence>
<organism evidence="1 2">
    <name type="scientific">Dioscorea alata</name>
    <name type="common">Purple yam</name>
    <dbReference type="NCBI Taxonomy" id="55571"/>
    <lineage>
        <taxon>Eukaryota</taxon>
        <taxon>Viridiplantae</taxon>
        <taxon>Streptophyta</taxon>
        <taxon>Embryophyta</taxon>
        <taxon>Tracheophyta</taxon>
        <taxon>Spermatophyta</taxon>
        <taxon>Magnoliopsida</taxon>
        <taxon>Liliopsida</taxon>
        <taxon>Dioscoreales</taxon>
        <taxon>Dioscoreaceae</taxon>
        <taxon>Dioscorea</taxon>
    </lineage>
</organism>
<accession>A0ACB7UAW3</accession>
<evidence type="ECO:0000313" key="2">
    <source>
        <dbReference type="Proteomes" id="UP000827976"/>
    </source>
</evidence>
<protein>
    <submittedName>
        <fullName evidence="1">Uncharacterized protein</fullName>
    </submittedName>
</protein>
<evidence type="ECO:0000313" key="1">
    <source>
        <dbReference type="EMBL" id="KAH7657431.1"/>
    </source>
</evidence>
<gene>
    <name evidence="1" type="ORF">IHE45_17G021900</name>
</gene>
<comment type="caution">
    <text evidence="1">The sequence shown here is derived from an EMBL/GenBank/DDBJ whole genome shotgun (WGS) entry which is preliminary data.</text>
</comment>
<proteinExistence type="predicted"/>